<evidence type="ECO:0000313" key="2">
    <source>
        <dbReference type="Proteomes" id="UP000585474"/>
    </source>
</evidence>
<organism evidence="1 2">
    <name type="scientific">Actinidia rufa</name>
    <dbReference type="NCBI Taxonomy" id="165716"/>
    <lineage>
        <taxon>Eukaryota</taxon>
        <taxon>Viridiplantae</taxon>
        <taxon>Streptophyta</taxon>
        <taxon>Embryophyta</taxon>
        <taxon>Tracheophyta</taxon>
        <taxon>Spermatophyta</taxon>
        <taxon>Magnoliopsida</taxon>
        <taxon>eudicotyledons</taxon>
        <taxon>Gunneridae</taxon>
        <taxon>Pentapetalae</taxon>
        <taxon>asterids</taxon>
        <taxon>Ericales</taxon>
        <taxon>Actinidiaceae</taxon>
        <taxon>Actinidia</taxon>
    </lineage>
</organism>
<accession>A0A7J0FF61</accession>
<name>A0A7J0FF61_9ERIC</name>
<dbReference type="AlphaFoldDB" id="A0A7J0FF61"/>
<proteinExistence type="predicted"/>
<dbReference type="Gene3D" id="1.25.40.420">
    <property type="match status" value="1"/>
</dbReference>
<dbReference type="EMBL" id="BJWL01000011">
    <property type="protein sequence ID" value="GFY96819.1"/>
    <property type="molecule type" value="Genomic_DNA"/>
</dbReference>
<sequence length="69" mass="7645">MQSGGYKHIEENCPSLLCELLERVAATDDKSLQLNRKRSSSSIFGLDLAVDGAVADSADPPVRRMRRRL</sequence>
<keyword evidence="2" id="KW-1185">Reference proteome</keyword>
<gene>
    <name evidence="1" type="ORF">Acr_11g0011250</name>
</gene>
<comment type="caution">
    <text evidence="1">The sequence shown here is derived from an EMBL/GenBank/DDBJ whole genome shotgun (WGS) entry which is preliminary data.</text>
</comment>
<reference evidence="1 2" key="1">
    <citation type="submission" date="2019-07" db="EMBL/GenBank/DDBJ databases">
        <title>De Novo Assembly of kiwifruit Actinidia rufa.</title>
        <authorList>
            <person name="Sugita-Konishi S."/>
            <person name="Sato K."/>
            <person name="Mori E."/>
            <person name="Abe Y."/>
            <person name="Kisaki G."/>
            <person name="Hamano K."/>
            <person name="Suezawa K."/>
            <person name="Otani M."/>
            <person name="Fukuda T."/>
            <person name="Manabe T."/>
            <person name="Gomi K."/>
            <person name="Tabuchi M."/>
            <person name="Akimitsu K."/>
            <person name="Kataoka I."/>
        </authorList>
    </citation>
    <scope>NUCLEOTIDE SEQUENCE [LARGE SCALE GENOMIC DNA]</scope>
    <source>
        <strain evidence="2">cv. Fuchu</strain>
    </source>
</reference>
<dbReference type="Proteomes" id="UP000585474">
    <property type="component" value="Unassembled WGS sequence"/>
</dbReference>
<evidence type="ECO:0000313" key="1">
    <source>
        <dbReference type="EMBL" id="GFY96819.1"/>
    </source>
</evidence>
<protein>
    <submittedName>
        <fullName evidence="1">Uncharacterized protein</fullName>
    </submittedName>
</protein>
<dbReference type="OrthoDB" id="1660694at2759"/>